<dbReference type="InterPro" id="IPR007646">
    <property type="entry name" value="RNA_pol_Rpb2_4"/>
</dbReference>
<dbReference type="InterPro" id="IPR007121">
    <property type="entry name" value="RNA_pol_bsu_CS"/>
</dbReference>
<feature type="domain" description="RNA polymerase Rpb2" evidence="11">
    <location>
        <begin position="1072"/>
        <end position="1183"/>
    </location>
</feature>
<dbReference type="Gene3D" id="2.40.50.150">
    <property type="match status" value="1"/>
</dbReference>
<dbReference type="InterPro" id="IPR007642">
    <property type="entry name" value="RNA_pol_Rpb2_2"/>
</dbReference>
<evidence type="ECO:0000256" key="9">
    <source>
        <dbReference type="SAM" id="MobiDB-lite"/>
    </source>
</evidence>
<feature type="domain" description="RNA polymerase Rpb2" evidence="15">
    <location>
        <begin position="562"/>
        <end position="623"/>
    </location>
</feature>
<keyword evidence="7" id="KW-0862">Zinc</keyword>
<name>A0A6C0H5Z5_9ZZZZ</name>
<dbReference type="Pfam" id="PF04561">
    <property type="entry name" value="RNA_pol_Rpb2_2"/>
    <property type="match status" value="1"/>
</dbReference>
<dbReference type="Pfam" id="PF00562">
    <property type="entry name" value="RNA_pol_Rpb2_6"/>
    <property type="match status" value="1"/>
</dbReference>
<protein>
    <recommendedName>
        <fullName evidence="2">DNA-directed RNA polymerase</fullName>
        <ecNumber evidence="2">2.7.7.6</ecNumber>
    </recommendedName>
</protein>
<dbReference type="Gene3D" id="3.90.1800.10">
    <property type="entry name" value="RNA polymerase alpha subunit dimerisation domain"/>
    <property type="match status" value="1"/>
</dbReference>
<dbReference type="GO" id="GO:0006351">
    <property type="term" value="P:DNA-templated transcription"/>
    <property type="evidence" value="ECO:0007669"/>
    <property type="project" value="InterPro"/>
</dbReference>
<dbReference type="InterPro" id="IPR007645">
    <property type="entry name" value="RNA_pol_Rpb2_3"/>
</dbReference>
<dbReference type="GO" id="GO:0032549">
    <property type="term" value="F:ribonucleoside binding"/>
    <property type="evidence" value="ECO:0007669"/>
    <property type="project" value="InterPro"/>
</dbReference>
<dbReference type="GO" id="GO:0003899">
    <property type="term" value="F:DNA-directed RNA polymerase activity"/>
    <property type="evidence" value="ECO:0007669"/>
    <property type="project" value="UniProtKB-EC"/>
</dbReference>
<evidence type="ECO:0000256" key="8">
    <source>
        <dbReference type="ARBA" id="ARBA00023163"/>
    </source>
</evidence>
<feature type="domain" description="RNA polymerase beta subunit protrusion" evidence="13">
    <location>
        <begin position="23"/>
        <end position="402"/>
    </location>
</feature>
<evidence type="ECO:0000256" key="2">
    <source>
        <dbReference type="ARBA" id="ARBA00012418"/>
    </source>
</evidence>
<evidence type="ECO:0000259" key="12">
    <source>
        <dbReference type="Pfam" id="PF04561"/>
    </source>
</evidence>
<evidence type="ECO:0000259" key="14">
    <source>
        <dbReference type="Pfam" id="PF04565"/>
    </source>
</evidence>
<dbReference type="InterPro" id="IPR007644">
    <property type="entry name" value="RNA_pol_bsu_protrusion"/>
</dbReference>
<evidence type="ECO:0000313" key="16">
    <source>
        <dbReference type="EMBL" id="QHT75889.1"/>
    </source>
</evidence>
<keyword evidence="5" id="KW-0548">Nucleotidyltransferase</keyword>
<feature type="domain" description="RNA polymerase Rpb2" evidence="12">
    <location>
        <begin position="217"/>
        <end position="375"/>
    </location>
</feature>
<dbReference type="EMBL" id="MN739884">
    <property type="protein sequence ID" value="QHT75889.1"/>
    <property type="molecule type" value="Genomic_DNA"/>
</dbReference>
<dbReference type="Pfam" id="PF04566">
    <property type="entry name" value="RNA_pol_Rpb2_4"/>
    <property type="match status" value="1"/>
</dbReference>
<feature type="domain" description="RNA polymerase Rpb2" evidence="14">
    <location>
        <begin position="464"/>
        <end position="525"/>
    </location>
</feature>
<keyword evidence="6" id="KW-0479">Metal-binding</keyword>
<dbReference type="GO" id="GO:0000428">
    <property type="term" value="C:DNA-directed RNA polymerase complex"/>
    <property type="evidence" value="ECO:0007669"/>
    <property type="project" value="UniProtKB-KW"/>
</dbReference>
<evidence type="ECO:0000256" key="3">
    <source>
        <dbReference type="ARBA" id="ARBA00022478"/>
    </source>
</evidence>
<feature type="region of interest" description="Disordered" evidence="9">
    <location>
        <begin position="1331"/>
        <end position="1390"/>
    </location>
</feature>
<dbReference type="InterPro" id="IPR015712">
    <property type="entry name" value="DNA-dir_RNA_pol_su2"/>
</dbReference>
<evidence type="ECO:0000259" key="10">
    <source>
        <dbReference type="Pfam" id="PF00562"/>
    </source>
</evidence>
<feature type="domain" description="DNA-directed RNA polymerase subunit 2 hybrid-binding" evidence="10">
    <location>
        <begin position="715"/>
        <end position="1069"/>
    </location>
</feature>
<evidence type="ECO:0000259" key="11">
    <source>
        <dbReference type="Pfam" id="PF04560"/>
    </source>
</evidence>
<keyword evidence="3" id="KW-0240">DNA-directed RNA polymerase</keyword>
<evidence type="ECO:0000256" key="6">
    <source>
        <dbReference type="ARBA" id="ARBA00022723"/>
    </source>
</evidence>
<evidence type="ECO:0000256" key="4">
    <source>
        <dbReference type="ARBA" id="ARBA00022679"/>
    </source>
</evidence>
<dbReference type="Gene3D" id="3.90.1100.10">
    <property type="match status" value="2"/>
</dbReference>
<evidence type="ECO:0000259" key="15">
    <source>
        <dbReference type="Pfam" id="PF04566"/>
    </source>
</evidence>
<dbReference type="InterPro" id="IPR014724">
    <property type="entry name" value="RNA_pol_RPB2_OB-fold"/>
</dbReference>
<dbReference type="Pfam" id="PF04563">
    <property type="entry name" value="RNA_pol_Rpb2_1"/>
    <property type="match status" value="1"/>
</dbReference>
<dbReference type="PANTHER" id="PTHR20856">
    <property type="entry name" value="DNA-DIRECTED RNA POLYMERASE I SUBUNIT 2"/>
    <property type="match status" value="1"/>
</dbReference>
<sequence length="1417" mass="163713">MEFNKEISWKIIEKYFKDNPNFLVKHHLDSYNDFYKKGIFTIFNENKEIKFVESLEKEEINNKVVPNEIHLYLGGINGDKIYYGKPIIYDDSHTHYMYPNDARLRNMTYGLTIHYDVDLIFKYNNIEYRDTIEKVYLGKFPIMIQSDLCILSGLNNETRFNMGECKYDYGGYFIINGKEKVIVSQEKFADNTINIEKHKPGDKYLLSGLIRSVSEDTSKEVRTTGIYLVPSKSGEYILVDVPNVKLPMPLFIVMRALGIISDKAIIECCLFDLKINEKYIDFFIPSVYNANIIFTQKEALEFIASFTKHQNINNVLNILINYFLPHIGDSNEEKNSNYFLNKAYFLGYMVNKMLKVFKGEEKPTERDNFKYKRVELTGGLIYDLFREYFILQKRKIHVSIDSEYRFHKEKYISNIDKFKTLIMTNLTKIFGGDNKIVEIGFKKAFKGNWGAHAYTKRIGVIQDLNRLSYNSFISHLRKINLPLDSTTKIVGPRLLNSSQWGYLDHIDTPDGGNIGLHKHLSLCAIITSGISGKNIINYIKEDSEFLKLIECKSLDLFHLTKIFVNGCLIGVLKNPMDFIHNFKIMRRNAIIDIYTSINFDIINNTIEIYSDKGRLMRPVYYIENKKISFEKIKNVNDILYEMSWKEIISGTGTGKKDNIDELKKSQALLEYIDTSEEESSMIAVSMEKNIKEYTHMEIDPSFLLGYMGNLVILTEFNPVPRGVFSCGQTRQAVSLYNTNYQMRFDKMSVVLHYGQVPLIKSKYLKYFNQCEMPYGYNAVVAIMSINGYNVEDSIIINRASLDRGMFRTTYYTTYEAKEVSEKVKNSFKSSIFTNDITIPKKSSMDKSFLDTNGLVKEGTIVSDNIVLIGQVEIFENTQTNISVVPKKGQEGVVDKSFITEGETGFRIAKVRIREQRIPILGDKMASRAGQKGTIGLILNEEDMPYSQNGIRPDIIINPHAFPSRMTIGQLIESIFGLTCLEYGAYGDCTSFSANGSNVEIYGKMLNDLGFSSDGDHLMYDGITGKQINMNIYMGPTYYTRIKQMVKDKINYRGKGPRSALTRQTVGGRANDGGLRIGEMERDAIIAHGAMSFIKDSYLTRGDEYYMAICNTTGTIAIYNKENNLMYSLFSDGPLKFTNDIYDKKLVEPITKFGLSFSLIKIPYAFKLLMQELQAMNIQMRIITEDNIDQLSNLGFSKNAYKLTHSENDLLIENVLKPKNIEIKSLSINILDQKGGENMSLPILNIEKYNLTSHDLQLIPVKYIKNFVAFFNSLDINLKKKILEMDNYLERIKLLIELFNAKNNTNYTMDDFIKEKEDEIFNKKIEKHVSFNETKEKENETNEKENETKEKENEKENETNEKEIKENEKETNEKEIKENEKEKVMNEKENEYKLNEILKVDEKNDEKKKEDEIKIIKI</sequence>
<accession>A0A6C0H5Z5</accession>
<keyword evidence="8" id="KW-0804">Transcription</keyword>
<dbReference type="EC" id="2.7.7.6" evidence="2"/>
<dbReference type="InterPro" id="IPR007120">
    <property type="entry name" value="DNA-dir_RNAP_su2_dom"/>
</dbReference>
<evidence type="ECO:0000256" key="1">
    <source>
        <dbReference type="ARBA" id="ARBA00006835"/>
    </source>
</evidence>
<dbReference type="SUPFAM" id="SSF64484">
    <property type="entry name" value="beta and beta-prime subunits of DNA dependent RNA-polymerase"/>
    <property type="match status" value="1"/>
</dbReference>
<dbReference type="GO" id="GO:0046872">
    <property type="term" value="F:metal ion binding"/>
    <property type="evidence" value="ECO:0007669"/>
    <property type="project" value="UniProtKB-KW"/>
</dbReference>
<dbReference type="Pfam" id="PF04560">
    <property type="entry name" value="RNA_pol_Rpb2_7"/>
    <property type="match status" value="1"/>
</dbReference>
<dbReference type="PROSITE" id="PS01166">
    <property type="entry name" value="RNA_POL_BETA"/>
    <property type="match status" value="1"/>
</dbReference>
<dbReference type="Pfam" id="PF04565">
    <property type="entry name" value="RNA_pol_Rpb2_3"/>
    <property type="match status" value="1"/>
</dbReference>
<dbReference type="GO" id="GO:0003677">
    <property type="term" value="F:DNA binding"/>
    <property type="evidence" value="ECO:0007669"/>
    <property type="project" value="InterPro"/>
</dbReference>
<dbReference type="Gene3D" id="2.40.270.10">
    <property type="entry name" value="DNA-directed RNA polymerase, subunit 2, domain 6"/>
    <property type="match status" value="1"/>
</dbReference>
<keyword evidence="4" id="KW-0808">Transferase</keyword>
<dbReference type="InterPro" id="IPR037033">
    <property type="entry name" value="DNA-dir_RNAP_su2_hyb_sf"/>
</dbReference>
<evidence type="ECO:0000256" key="7">
    <source>
        <dbReference type="ARBA" id="ARBA00022833"/>
    </source>
</evidence>
<comment type="similarity">
    <text evidence="1">Belongs to the RNA polymerase beta chain family.</text>
</comment>
<proteinExistence type="inferred from homology"/>
<evidence type="ECO:0000256" key="5">
    <source>
        <dbReference type="ARBA" id="ARBA00022695"/>
    </source>
</evidence>
<evidence type="ECO:0000259" key="13">
    <source>
        <dbReference type="Pfam" id="PF04563"/>
    </source>
</evidence>
<reference evidence="16" key="1">
    <citation type="journal article" date="2020" name="Nature">
        <title>Giant virus diversity and host interactions through global metagenomics.</title>
        <authorList>
            <person name="Schulz F."/>
            <person name="Roux S."/>
            <person name="Paez-Espino D."/>
            <person name="Jungbluth S."/>
            <person name="Walsh D.A."/>
            <person name="Denef V.J."/>
            <person name="McMahon K.D."/>
            <person name="Konstantinidis K.T."/>
            <person name="Eloe-Fadrosh E.A."/>
            <person name="Kyrpides N.C."/>
            <person name="Woyke T."/>
        </authorList>
    </citation>
    <scope>NUCLEOTIDE SEQUENCE</scope>
    <source>
        <strain evidence="16">GVMAG-M-3300023179-71</strain>
    </source>
</reference>
<dbReference type="CDD" id="cd00653">
    <property type="entry name" value="RNA_pol_B_RPB2"/>
    <property type="match status" value="1"/>
</dbReference>
<dbReference type="InterPro" id="IPR007641">
    <property type="entry name" value="RNA_pol_Rpb2_7"/>
</dbReference>
<organism evidence="16">
    <name type="scientific">viral metagenome</name>
    <dbReference type="NCBI Taxonomy" id="1070528"/>
    <lineage>
        <taxon>unclassified sequences</taxon>
        <taxon>metagenomes</taxon>
        <taxon>organismal metagenomes</taxon>
    </lineage>
</organism>